<evidence type="ECO:0000313" key="2">
    <source>
        <dbReference type="Proteomes" id="UP000789759"/>
    </source>
</evidence>
<organism evidence="1 2">
    <name type="scientific">Cetraspora pellucida</name>
    <dbReference type="NCBI Taxonomy" id="1433469"/>
    <lineage>
        <taxon>Eukaryota</taxon>
        <taxon>Fungi</taxon>
        <taxon>Fungi incertae sedis</taxon>
        <taxon>Mucoromycota</taxon>
        <taxon>Glomeromycotina</taxon>
        <taxon>Glomeromycetes</taxon>
        <taxon>Diversisporales</taxon>
        <taxon>Gigasporaceae</taxon>
        <taxon>Cetraspora</taxon>
    </lineage>
</organism>
<proteinExistence type="predicted"/>
<protein>
    <submittedName>
        <fullName evidence="1">9092_t:CDS:1</fullName>
    </submittedName>
</protein>
<name>A0A9N8WIF7_9GLOM</name>
<comment type="caution">
    <text evidence="1">The sequence shown here is derived from an EMBL/GenBank/DDBJ whole genome shotgun (WGS) entry which is preliminary data.</text>
</comment>
<keyword evidence="2" id="KW-1185">Reference proteome</keyword>
<sequence length="129" mass="15022">MIKLINTKTIKNCWLHIRIISLHDNDKTPISFLTFVDNNKAINKYLSIDPNDARELQQVINMLSATELEQVEDEVVISSLAKKEQLNILYSILKIVNKRINDSGITIKSLYKLQFCIYKEVQKEVTERQ</sequence>
<dbReference type="AlphaFoldDB" id="A0A9N8WIF7"/>
<dbReference type="Proteomes" id="UP000789759">
    <property type="component" value="Unassembled WGS sequence"/>
</dbReference>
<dbReference type="EMBL" id="CAJVQA010000652">
    <property type="protein sequence ID" value="CAG8484528.1"/>
    <property type="molecule type" value="Genomic_DNA"/>
</dbReference>
<reference evidence="1" key="1">
    <citation type="submission" date="2021-06" db="EMBL/GenBank/DDBJ databases">
        <authorList>
            <person name="Kallberg Y."/>
            <person name="Tangrot J."/>
            <person name="Rosling A."/>
        </authorList>
    </citation>
    <scope>NUCLEOTIDE SEQUENCE</scope>
    <source>
        <strain evidence="1">FL966</strain>
    </source>
</reference>
<gene>
    <name evidence="1" type="ORF">CPELLU_LOCUS1680</name>
</gene>
<accession>A0A9N8WIF7</accession>
<feature type="non-terminal residue" evidence="1">
    <location>
        <position position="1"/>
    </location>
</feature>
<dbReference type="OrthoDB" id="2437029at2759"/>
<evidence type="ECO:0000313" key="1">
    <source>
        <dbReference type="EMBL" id="CAG8484528.1"/>
    </source>
</evidence>